<dbReference type="NCBIfam" id="TIGR00716">
    <property type="entry name" value="rnhC"/>
    <property type="match status" value="1"/>
</dbReference>
<dbReference type="CDD" id="cd14796">
    <property type="entry name" value="RNAse_HIII_N"/>
    <property type="match status" value="1"/>
</dbReference>
<evidence type="ECO:0000256" key="16">
    <source>
        <dbReference type="SAM" id="MobiDB-lite"/>
    </source>
</evidence>
<keyword evidence="9 14" id="KW-0540">Nuclease</keyword>
<comment type="cofactor">
    <cofactor evidence="14 15">
        <name>Mn(2+)</name>
        <dbReference type="ChEBI" id="CHEBI:29035"/>
    </cofactor>
    <cofactor evidence="14 15">
        <name>Mg(2+)</name>
        <dbReference type="ChEBI" id="CHEBI:18420"/>
    </cofactor>
    <text evidence="14 15">Manganese or magnesium. Binds 1 divalent metal ion per monomer in the absence of substrate. May bind a second metal ion after substrate binding.</text>
</comment>
<dbReference type="GO" id="GO:0005737">
    <property type="term" value="C:cytoplasm"/>
    <property type="evidence" value="ECO:0007669"/>
    <property type="project" value="UniProtKB-SubCell"/>
</dbReference>
<reference evidence="18 19" key="1">
    <citation type="journal article" date="2019" name="Appl. Microbiol. Biotechnol.">
        <title>Uncovering carbohydrate metabolism through a genotype-phenotype association study of 56 lactic acid bacteria genomes.</title>
        <authorList>
            <person name="Buron-Moles G."/>
            <person name="Chailyan A."/>
            <person name="Dolejs I."/>
            <person name="Forster J."/>
            <person name="Miks M.H."/>
        </authorList>
    </citation>
    <scope>NUCLEOTIDE SEQUENCE [LARGE SCALE GENOMIC DNA]</scope>
    <source>
        <strain evidence="18 19">ATCC 700006</strain>
    </source>
</reference>
<keyword evidence="11 14" id="KW-0255">Endonuclease</keyword>
<keyword evidence="8 14" id="KW-0963">Cytoplasm</keyword>
<sequence>MQTVIQATPHQLNQLKKAYTTAIKNPPPAYALFAAKLPDVSITAYRSGKVLFQGKGHARESAKWSKLFQPQRPKKHRSSSAATTKPLLPQGLKDWSVLGSDEVGAGAYFGPLTTAAVYISQDNLDWVRQLGVADSKTLTDHDMIKMAPKIIAHLPHHVVNLLPEKYNAIQPQNNVNQMKAISHNFALHKVLEKIAPQKPQAILIDQFALPQTYYKHLTNANQQPIVRENVYFTTKAEQYHLSVAAASILARYVELQTMKKLSAEVGITLPIGAGKAVDLVAAELLRQQVDLRQYAKLHFANTQKAQKLVK</sequence>
<dbReference type="FunFam" id="3.30.420.10:FF:000047">
    <property type="entry name" value="Ribonuclease HIII"/>
    <property type="match status" value="1"/>
</dbReference>
<dbReference type="InterPro" id="IPR012337">
    <property type="entry name" value="RNaseH-like_sf"/>
</dbReference>
<evidence type="ECO:0000256" key="3">
    <source>
        <dbReference type="ARBA" id="ARBA00004065"/>
    </source>
</evidence>
<dbReference type="Proteomes" id="UP000295681">
    <property type="component" value="Unassembled WGS sequence"/>
</dbReference>
<evidence type="ECO:0000256" key="14">
    <source>
        <dbReference type="HAMAP-Rule" id="MF_00053"/>
    </source>
</evidence>
<evidence type="ECO:0000256" key="11">
    <source>
        <dbReference type="ARBA" id="ARBA00022759"/>
    </source>
</evidence>
<dbReference type="PANTHER" id="PTHR10954">
    <property type="entry name" value="RIBONUCLEASE H2 SUBUNIT A"/>
    <property type="match status" value="1"/>
</dbReference>
<evidence type="ECO:0000256" key="12">
    <source>
        <dbReference type="ARBA" id="ARBA00022801"/>
    </source>
</evidence>
<evidence type="ECO:0000256" key="7">
    <source>
        <dbReference type="ARBA" id="ARBA00021407"/>
    </source>
</evidence>
<evidence type="ECO:0000313" key="18">
    <source>
        <dbReference type="EMBL" id="TDG67215.1"/>
    </source>
</evidence>
<evidence type="ECO:0000256" key="4">
    <source>
        <dbReference type="ARBA" id="ARBA00004496"/>
    </source>
</evidence>
<evidence type="ECO:0000256" key="1">
    <source>
        <dbReference type="ARBA" id="ARBA00000077"/>
    </source>
</evidence>
<dbReference type="STRING" id="907931.GCA_000165675_00494"/>
<evidence type="ECO:0000259" key="17">
    <source>
        <dbReference type="PROSITE" id="PS51975"/>
    </source>
</evidence>
<feature type="region of interest" description="Disordered" evidence="16">
    <location>
        <begin position="62"/>
        <end position="86"/>
    </location>
</feature>
<dbReference type="InterPro" id="IPR012295">
    <property type="entry name" value="TBP_dom_sf"/>
</dbReference>
<keyword evidence="19" id="KW-1185">Reference proteome</keyword>
<dbReference type="PIRSF" id="PIRSF037748">
    <property type="entry name" value="RnhC"/>
    <property type="match status" value="1"/>
</dbReference>
<evidence type="ECO:0000256" key="8">
    <source>
        <dbReference type="ARBA" id="ARBA00022490"/>
    </source>
</evidence>
<dbReference type="InterPro" id="IPR036397">
    <property type="entry name" value="RNaseH_sf"/>
</dbReference>
<dbReference type="Gene3D" id="3.30.310.10">
    <property type="entry name" value="TATA-Binding Protein"/>
    <property type="match status" value="1"/>
</dbReference>
<dbReference type="PROSITE" id="PS51975">
    <property type="entry name" value="RNASE_H_2"/>
    <property type="match status" value="1"/>
</dbReference>
<dbReference type="InterPro" id="IPR024567">
    <property type="entry name" value="RNase_HII/HIII_dom"/>
</dbReference>
<accession>A0A4R5N6E2</accession>
<keyword evidence="13 14" id="KW-0460">Magnesium</keyword>
<dbReference type="GO" id="GO:0003723">
    <property type="term" value="F:RNA binding"/>
    <property type="evidence" value="ECO:0007669"/>
    <property type="project" value="UniProtKB-UniRule"/>
</dbReference>
<dbReference type="GO" id="GO:0000287">
    <property type="term" value="F:magnesium ion binding"/>
    <property type="evidence" value="ECO:0007669"/>
    <property type="project" value="UniProtKB-UniRule"/>
</dbReference>
<comment type="cofactor">
    <cofactor evidence="2">
        <name>Mg(2+)</name>
        <dbReference type="ChEBI" id="CHEBI:18420"/>
    </cofactor>
</comment>
<comment type="similarity">
    <text evidence="5 14">Belongs to the RNase HII family. RnhC subfamily.</text>
</comment>
<dbReference type="GO" id="GO:0032299">
    <property type="term" value="C:ribonuclease H2 complex"/>
    <property type="evidence" value="ECO:0007669"/>
    <property type="project" value="TreeGrafter"/>
</dbReference>
<comment type="subcellular location">
    <subcellularLocation>
        <location evidence="4 14">Cytoplasm</location>
    </subcellularLocation>
</comment>
<keyword evidence="10 14" id="KW-0479">Metal-binding</keyword>
<organism evidence="18 19">
    <name type="scientific">Leuconostoc fallax</name>
    <dbReference type="NCBI Taxonomy" id="1251"/>
    <lineage>
        <taxon>Bacteria</taxon>
        <taxon>Bacillati</taxon>
        <taxon>Bacillota</taxon>
        <taxon>Bacilli</taxon>
        <taxon>Lactobacillales</taxon>
        <taxon>Lactobacillaceae</taxon>
        <taxon>Leuconostoc</taxon>
    </lineage>
</organism>
<feature type="binding site" evidence="14 15">
    <location>
        <position position="101"/>
    </location>
    <ligand>
        <name>a divalent metal cation</name>
        <dbReference type="ChEBI" id="CHEBI:60240"/>
    </ligand>
</feature>
<dbReference type="EMBL" id="PUFI01000016">
    <property type="protein sequence ID" value="TDG67215.1"/>
    <property type="molecule type" value="Genomic_DNA"/>
</dbReference>
<proteinExistence type="inferred from homology"/>
<feature type="binding site" evidence="14 15">
    <location>
        <position position="102"/>
    </location>
    <ligand>
        <name>a divalent metal cation</name>
        <dbReference type="ChEBI" id="CHEBI:60240"/>
    </ligand>
</feature>
<gene>
    <name evidence="14" type="primary">rnhC</name>
    <name evidence="18" type="ORF">C5L23_000169</name>
</gene>
<keyword evidence="12 14" id="KW-0378">Hydrolase</keyword>
<dbReference type="HAMAP" id="MF_00053">
    <property type="entry name" value="RNase_HIII"/>
    <property type="match status" value="1"/>
</dbReference>
<evidence type="ECO:0000313" key="19">
    <source>
        <dbReference type="Proteomes" id="UP000295681"/>
    </source>
</evidence>
<dbReference type="SUPFAM" id="SSF53098">
    <property type="entry name" value="Ribonuclease H-like"/>
    <property type="match status" value="1"/>
</dbReference>
<feature type="binding site" evidence="14 15">
    <location>
        <position position="205"/>
    </location>
    <ligand>
        <name>a divalent metal cation</name>
        <dbReference type="ChEBI" id="CHEBI:60240"/>
    </ligand>
</feature>
<comment type="caution">
    <text evidence="18">The sequence shown here is derived from an EMBL/GenBank/DDBJ whole genome shotgun (WGS) entry which is preliminary data.</text>
</comment>
<dbReference type="GO" id="GO:0004523">
    <property type="term" value="F:RNA-DNA hybrid ribonuclease activity"/>
    <property type="evidence" value="ECO:0007669"/>
    <property type="project" value="UniProtKB-UniRule"/>
</dbReference>
<dbReference type="CDD" id="cd06590">
    <property type="entry name" value="RNase_HII_bacteria_HIII_like"/>
    <property type="match status" value="1"/>
</dbReference>
<comment type="catalytic activity">
    <reaction evidence="1 14 15">
        <text>Endonucleolytic cleavage to 5'-phosphomonoester.</text>
        <dbReference type="EC" id="3.1.26.4"/>
    </reaction>
</comment>
<dbReference type="RefSeq" id="WP_133264695.1">
    <property type="nucleotide sequence ID" value="NZ_JAGYGP010000005.1"/>
</dbReference>
<dbReference type="Pfam" id="PF11858">
    <property type="entry name" value="DUF3378"/>
    <property type="match status" value="1"/>
</dbReference>
<evidence type="ECO:0000256" key="5">
    <source>
        <dbReference type="ARBA" id="ARBA00008378"/>
    </source>
</evidence>
<evidence type="ECO:0000256" key="2">
    <source>
        <dbReference type="ARBA" id="ARBA00001946"/>
    </source>
</evidence>
<evidence type="ECO:0000256" key="9">
    <source>
        <dbReference type="ARBA" id="ARBA00022722"/>
    </source>
</evidence>
<evidence type="ECO:0000256" key="10">
    <source>
        <dbReference type="ARBA" id="ARBA00022723"/>
    </source>
</evidence>
<dbReference type="GO" id="GO:0043137">
    <property type="term" value="P:DNA replication, removal of RNA primer"/>
    <property type="evidence" value="ECO:0007669"/>
    <property type="project" value="TreeGrafter"/>
</dbReference>
<dbReference type="InterPro" id="IPR024568">
    <property type="entry name" value="RNase_HIII_N"/>
</dbReference>
<dbReference type="InterPro" id="IPR001352">
    <property type="entry name" value="RNase_HII/HIII"/>
</dbReference>
<dbReference type="Pfam" id="PF01351">
    <property type="entry name" value="RNase_HII"/>
    <property type="match status" value="1"/>
</dbReference>
<dbReference type="AlphaFoldDB" id="A0A4R5N6E2"/>
<evidence type="ECO:0000256" key="15">
    <source>
        <dbReference type="PROSITE-ProRule" id="PRU01319"/>
    </source>
</evidence>
<dbReference type="PANTHER" id="PTHR10954:SF23">
    <property type="entry name" value="RIBONUCLEASE"/>
    <property type="match status" value="1"/>
</dbReference>
<evidence type="ECO:0000256" key="13">
    <source>
        <dbReference type="ARBA" id="ARBA00022842"/>
    </source>
</evidence>
<name>A0A4R5N6E2_9LACO</name>
<dbReference type="EC" id="3.1.26.4" evidence="6 14"/>
<dbReference type="InterPro" id="IPR004641">
    <property type="entry name" value="RNase_HIII"/>
</dbReference>
<dbReference type="Gene3D" id="3.30.420.10">
    <property type="entry name" value="Ribonuclease H-like superfamily/Ribonuclease H"/>
    <property type="match status" value="1"/>
</dbReference>
<comment type="function">
    <text evidence="3 14">Endonuclease that specifically degrades the RNA of RNA-DNA hybrids.</text>
</comment>
<dbReference type="GO" id="GO:0006298">
    <property type="term" value="P:mismatch repair"/>
    <property type="evidence" value="ECO:0007669"/>
    <property type="project" value="TreeGrafter"/>
</dbReference>
<evidence type="ECO:0000256" key="6">
    <source>
        <dbReference type="ARBA" id="ARBA00012180"/>
    </source>
</evidence>
<feature type="domain" description="RNase H type-2" evidence="17">
    <location>
        <begin position="95"/>
        <end position="310"/>
    </location>
</feature>
<protein>
    <recommendedName>
        <fullName evidence="7 14">Ribonuclease HIII</fullName>
        <shortName evidence="14">RNase HIII</shortName>
        <ecNumber evidence="6 14">3.1.26.4</ecNumber>
    </recommendedName>
</protein>